<name>A0A4R3QH28_RHISU</name>
<dbReference type="GO" id="GO:0005886">
    <property type="term" value="C:plasma membrane"/>
    <property type="evidence" value="ECO:0007669"/>
    <property type="project" value="UniProtKB-SubCell"/>
</dbReference>
<evidence type="ECO:0000259" key="14">
    <source>
        <dbReference type="Pfam" id="PF02705"/>
    </source>
</evidence>
<dbReference type="PANTHER" id="PTHR30540">
    <property type="entry name" value="OSMOTIC STRESS POTASSIUM TRANSPORTER"/>
    <property type="match status" value="1"/>
</dbReference>
<keyword evidence="4 13" id="KW-1003">Cell membrane</keyword>
<organism evidence="16 17">
    <name type="scientific">Rhizobium sullae</name>
    <name type="common">Rhizobium hedysari</name>
    <dbReference type="NCBI Taxonomy" id="50338"/>
    <lineage>
        <taxon>Bacteria</taxon>
        <taxon>Pseudomonadati</taxon>
        <taxon>Pseudomonadota</taxon>
        <taxon>Alphaproteobacteria</taxon>
        <taxon>Hyphomicrobiales</taxon>
        <taxon>Rhizobiaceae</taxon>
        <taxon>Rhizobium/Agrobacterium group</taxon>
        <taxon>Rhizobium</taxon>
    </lineage>
</organism>
<keyword evidence="8 13" id="KW-0769">Symport</keyword>
<dbReference type="AlphaFoldDB" id="A0A4R3QH28"/>
<evidence type="ECO:0000259" key="15">
    <source>
        <dbReference type="Pfam" id="PF22776"/>
    </source>
</evidence>
<evidence type="ECO:0000256" key="7">
    <source>
        <dbReference type="ARBA" id="ARBA00022692"/>
    </source>
</evidence>
<evidence type="ECO:0000256" key="10">
    <source>
        <dbReference type="ARBA" id="ARBA00022989"/>
    </source>
</evidence>
<keyword evidence="12 13" id="KW-0472">Membrane</keyword>
<keyword evidence="5" id="KW-0997">Cell inner membrane</keyword>
<evidence type="ECO:0000313" key="16">
    <source>
        <dbReference type="EMBL" id="TCU19032.1"/>
    </source>
</evidence>
<keyword evidence="11 13" id="KW-0406">Ion transport</keyword>
<feature type="transmembrane region" description="Helical" evidence="13">
    <location>
        <begin position="57"/>
        <end position="81"/>
    </location>
</feature>
<dbReference type="InterPro" id="IPR023051">
    <property type="entry name" value="Kup"/>
</dbReference>
<evidence type="ECO:0000256" key="6">
    <source>
        <dbReference type="ARBA" id="ARBA00022538"/>
    </source>
</evidence>
<sequence>MSNESHSHDRHMTPRKLFYLALGSVGVVYGDIGTSPLYAFREALKPVAHDGLTRFEIISLISLMLWALTIIVTLKYVLLLLRADNEGEGGTLSLLALLMKTANGHTALLLTLGMAGAALFLGDAMITPALSVLSAVEGVKLMAPSLSAYIVPISAAILVLLFVFQSHGTGAMGRFFGPITALWFIVIAIAGVSHISDDYGILAAFNPYYAVSFLLDEGFYGIVVLGAVFLTVTGAEALYADLGHFGRRPIQWAWFVLVFPALALNYLGQGALVLGNPEAMSDPFYLMFPKWALPFAVILATAATIIASQAVITGAFSLVRQGINLGFLPRMEILFTSETNTGQIFLPTVNTVLFLGVMFLVITFQTSEALATAYGISVTGAMVVTTIMAFEFVRTRWNWSIPVAAIVLVPLLVLELIFLGANLLKIHDGGYIPILIATAFIVVMWTWRRGTALLMEKTRHTDIPLPSFVSSIERKSDHSPAHVPGTAIFLTSDPESAPAALLHNLKHNHVLHDRNVILTIRTVNKPRVANSERYKVDQVSERFSRVELLFGFMETQNVSQALAALRKTGLKFDIMTTSFYLGRRKLVPDAKSGMPYWQDRLYIALANAAANPSDYFRLPANRVVELGSHVII</sequence>
<dbReference type="InterPro" id="IPR053952">
    <property type="entry name" value="K_trans_C"/>
</dbReference>
<feature type="transmembrane region" description="Helical" evidence="13">
    <location>
        <begin position="252"/>
        <end position="275"/>
    </location>
</feature>
<keyword evidence="6 13" id="KW-0633">Potassium transport</keyword>
<feature type="transmembrane region" description="Helical" evidence="13">
    <location>
        <begin position="295"/>
        <end position="323"/>
    </location>
</feature>
<evidence type="ECO:0000256" key="11">
    <source>
        <dbReference type="ARBA" id="ARBA00023065"/>
    </source>
</evidence>
<comment type="function">
    <text evidence="13">Transport of potassium into the cell. Likely operates as a K(+):H(+) symporter.</text>
</comment>
<comment type="catalytic activity">
    <reaction evidence="13">
        <text>K(+)(in) + H(+)(in) = K(+)(out) + H(+)(out)</text>
        <dbReference type="Rhea" id="RHEA:28490"/>
        <dbReference type="ChEBI" id="CHEBI:15378"/>
        <dbReference type="ChEBI" id="CHEBI:29103"/>
    </reaction>
</comment>
<feature type="domain" description="K+ potassium transporter C-terminal" evidence="15">
    <location>
        <begin position="484"/>
        <end position="632"/>
    </location>
</feature>
<feature type="domain" description="K+ potassium transporter integral membrane" evidence="14">
    <location>
        <begin position="20"/>
        <end position="469"/>
    </location>
</feature>
<proteinExistence type="inferred from homology"/>
<keyword evidence="3 13" id="KW-0813">Transport</keyword>
<keyword evidence="7 13" id="KW-0812">Transmembrane</keyword>
<evidence type="ECO:0000256" key="1">
    <source>
        <dbReference type="ARBA" id="ARBA00004141"/>
    </source>
</evidence>
<dbReference type="Proteomes" id="UP000294576">
    <property type="component" value="Unassembled WGS sequence"/>
</dbReference>
<evidence type="ECO:0000256" key="3">
    <source>
        <dbReference type="ARBA" id="ARBA00022448"/>
    </source>
</evidence>
<dbReference type="GO" id="GO:0015293">
    <property type="term" value="F:symporter activity"/>
    <property type="evidence" value="ECO:0007669"/>
    <property type="project" value="UniProtKB-UniRule"/>
</dbReference>
<accession>A0A4R3QH28</accession>
<feature type="transmembrane region" description="Helical" evidence="13">
    <location>
        <begin position="344"/>
        <end position="364"/>
    </location>
</feature>
<dbReference type="EMBL" id="SMBH01000002">
    <property type="protein sequence ID" value="TCU19032.1"/>
    <property type="molecule type" value="Genomic_DNA"/>
</dbReference>
<evidence type="ECO:0000313" key="17">
    <source>
        <dbReference type="Proteomes" id="UP000294576"/>
    </source>
</evidence>
<comment type="caution">
    <text evidence="16">The sequence shown here is derived from an EMBL/GenBank/DDBJ whole genome shotgun (WGS) entry which is preliminary data.</text>
</comment>
<dbReference type="PANTHER" id="PTHR30540:SF79">
    <property type="entry name" value="LOW AFFINITY POTASSIUM TRANSPORT SYSTEM PROTEIN KUP"/>
    <property type="match status" value="1"/>
</dbReference>
<feature type="transmembrane region" description="Helical" evidence="13">
    <location>
        <begin position="141"/>
        <end position="163"/>
    </location>
</feature>
<keyword evidence="9 13" id="KW-0630">Potassium</keyword>
<reference evidence="16 17" key="1">
    <citation type="submission" date="2019-03" db="EMBL/GenBank/DDBJ databases">
        <title>Genomic Encyclopedia of Type Strains, Phase IV (KMG-V): Genome sequencing to study the core and pangenomes of soil and plant-associated prokaryotes.</title>
        <authorList>
            <person name="Whitman W."/>
        </authorList>
    </citation>
    <scope>NUCLEOTIDE SEQUENCE [LARGE SCALE GENOMIC DNA]</scope>
    <source>
        <strain evidence="16 17">Hc14</strain>
    </source>
</reference>
<evidence type="ECO:0000256" key="12">
    <source>
        <dbReference type="ARBA" id="ARBA00023136"/>
    </source>
</evidence>
<comment type="subcellular location">
    <subcellularLocation>
        <location evidence="13">Cell membrane</location>
        <topology evidence="13">Multi-pass membrane protein</topology>
    </subcellularLocation>
    <subcellularLocation>
        <location evidence="1">Membrane</location>
        <topology evidence="1">Multi-pass membrane protein</topology>
    </subcellularLocation>
</comment>
<keyword evidence="10 13" id="KW-1133">Transmembrane helix</keyword>
<dbReference type="HAMAP" id="MF_01522">
    <property type="entry name" value="Kup"/>
    <property type="match status" value="1"/>
</dbReference>
<feature type="transmembrane region" description="Helical" evidence="13">
    <location>
        <begin position="402"/>
        <end position="424"/>
    </location>
</feature>
<dbReference type="GO" id="GO:0015079">
    <property type="term" value="F:potassium ion transmembrane transporter activity"/>
    <property type="evidence" value="ECO:0007669"/>
    <property type="project" value="UniProtKB-UniRule"/>
</dbReference>
<evidence type="ECO:0000256" key="5">
    <source>
        <dbReference type="ARBA" id="ARBA00022519"/>
    </source>
</evidence>
<evidence type="ECO:0000256" key="9">
    <source>
        <dbReference type="ARBA" id="ARBA00022958"/>
    </source>
</evidence>
<dbReference type="InterPro" id="IPR003855">
    <property type="entry name" value="K+_transporter"/>
</dbReference>
<evidence type="ECO:0000256" key="13">
    <source>
        <dbReference type="HAMAP-Rule" id="MF_01522"/>
    </source>
</evidence>
<comment type="similarity">
    <text evidence="2 13">Belongs to the HAK/KUP transporter (TC 2.A.72) family.</text>
</comment>
<feature type="transmembrane region" description="Helical" evidence="13">
    <location>
        <begin position="370"/>
        <end position="390"/>
    </location>
</feature>
<protein>
    <recommendedName>
        <fullName evidence="13">Probable potassium transport system protein Kup</fullName>
    </recommendedName>
</protein>
<dbReference type="RefSeq" id="WP_132559473.1">
    <property type="nucleotide sequence ID" value="NZ_SMBH01000002.1"/>
</dbReference>
<feature type="transmembrane region" description="Helical" evidence="13">
    <location>
        <begin position="218"/>
        <end position="240"/>
    </location>
</feature>
<dbReference type="InterPro" id="IPR053951">
    <property type="entry name" value="K_trans_N"/>
</dbReference>
<evidence type="ECO:0000256" key="4">
    <source>
        <dbReference type="ARBA" id="ARBA00022475"/>
    </source>
</evidence>
<feature type="transmembrane region" description="Helical" evidence="13">
    <location>
        <begin position="175"/>
        <end position="195"/>
    </location>
</feature>
<evidence type="ECO:0000256" key="2">
    <source>
        <dbReference type="ARBA" id="ARBA00007019"/>
    </source>
</evidence>
<dbReference type="Pfam" id="PF02705">
    <property type="entry name" value="K_trans"/>
    <property type="match status" value="1"/>
</dbReference>
<evidence type="ECO:0000256" key="8">
    <source>
        <dbReference type="ARBA" id="ARBA00022847"/>
    </source>
</evidence>
<dbReference type="Pfam" id="PF22776">
    <property type="entry name" value="K_trans_C"/>
    <property type="match status" value="1"/>
</dbReference>
<gene>
    <name evidence="13" type="primary">kup</name>
    <name evidence="16" type="ORF">EV132_102261</name>
</gene>
<feature type="transmembrane region" description="Helical" evidence="13">
    <location>
        <begin position="17"/>
        <end position="37"/>
    </location>
</feature>
<feature type="transmembrane region" description="Helical" evidence="13">
    <location>
        <begin position="102"/>
        <end position="121"/>
    </location>
</feature>
<feature type="transmembrane region" description="Helical" evidence="13">
    <location>
        <begin position="430"/>
        <end position="447"/>
    </location>
</feature>